<feature type="compositionally biased region" description="Low complexity" evidence="2">
    <location>
        <begin position="53"/>
        <end position="62"/>
    </location>
</feature>
<comment type="caution">
    <text evidence="3">The sequence shown here is derived from an EMBL/GenBank/DDBJ whole genome shotgun (WGS) entry which is preliminary data.</text>
</comment>
<feature type="compositionally biased region" description="Pro residues" evidence="2">
    <location>
        <begin position="1"/>
        <end position="13"/>
    </location>
</feature>
<feature type="compositionally biased region" description="Pro residues" evidence="2">
    <location>
        <begin position="25"/>
        <end position="34"/>
    </location>
</feature>
<dbReference type="Proteomes" id="UP000283090">
    <property type="component" value="Unassembled WGS sequence"/>
</dbReference>
<feature type="compositionally biased region" description="Polar residues" evidence="2">
    <location>
        <begin position="320"/>
        <end position="332"/>
    </location>
</feature>
<dbReference type="STRING" id="97331.A0A437A6U6"/>
<feature type="region of interest" description="Disordered" evidence="2">
    <location>
        <begin position="427"/>
        <end position="459"/>
    </location>
</feature>
<dbReference type="PANTHER" id="PTHR28527:SF1">
    <property type="entry name" value="SWI5-DEPENDENT RECOMBINATION DNA REPAIR PROTEIN 1"/>
    <property type="match status" value="1"/>
</dbReference>
<accession>A0A437A6U6</accession>
<dbReference type="AlphaFoldDB" id="A0A437A6U6"/>
<feature type="region of interest" description="Disordered" evidence="2">
    <location>
        <begin position="1"/>
        <end position="122"/>
    </location>
</feature>
<feature type="compositionally biased region" description="Low complexity" evidence="2">
    <location>
        <begin position="223"/>
        <end position="232"/>
    </location>
</feature>
<evidence type="ECO:0000313" key="4">
    <source>
        <dbReference type="Proteomes" id="UP000283090"/>
    </source>
</evidence>
<feature type="coiled-coil region" evidence="1">
    <location>
        <begin position="357"/>
        <end position="384"/>
    </location>
</feature>
<name>A0A437A6U6_ARTFL</name>
<dbReference type="Gene3D" id="6.10.140.1020">
    <property type="match status" value="1"/>
</dbReference>
<feature type="compositionally biased region" description="Polar residues" evidence="2">
    <location>
        <begin position="262"/>
        <end position="272"/>
    </location>
</feature>
<evidence type="ECO:0008006" key="5">
    <source>
        <dbReference type="Google" id="ProtNLM"/>
    </source>
</evidence>
<feature type="compositionally biased region" description="Acidic residues" evidence="2">
    <location>
        <begin position="447"/>
        <end position="456"/>
    </location>
</feature>
<proteinExistence type="predicted"/>
<dbReference type="OrthoDB" id="27934at2759"/>
<keyword evidence="4" id="KW-1185">Reference proteome</keyword>
<evidence type="ECO:0000313" key="3">
    <source>
        <dbReference type="EMBL" id="RVD86873.1"/>
    </source>
</evidence>
<reference evidence="3 4" key="1">
    <citation type="submission" date="2019-01" db="EMBL/GenBank/DDBJ databases">
        <title>Intercellular communication is required for trap formation in the nematode-trapping fungus Duddingtonia flagrans.</title>
        <authorList>
            <person name="Youssar L."/>
            <person name="Wernet V."/>
            <person name="Hensel N."/>
            <person name="Hildebrandt H.-G."/>
            <person name="Fischer R."/>
        </authorList>
    </citation>
    <scope>NUCLEOTIDE SEQUENCE [LARGE SCALE GENOMIC DNA]</scope>
    <source>
        <strain evidence="3 4">CBS H-5679</strain>
    </source>
</reference>
<protein>
    <recommendedName>
        <fullName evidence="5">ERAD-associated protein</fullName>
    </recommendedName>
</protein>
<sequence length="546" mass="60106">MEPSTPPPRPPAVPATSPYGSPDPLSDPPGPLSPESPLQALLVQHLPPSSQFTTETTPCKPRTTSHEEENGHVLQQSSCTAALPDSSIESKSAVFLPSESSPPPEFHTSPMKQPGLETVPEQEDFDVSAGLVGVEEMDIQKPGSEDGYAGLPVLETVQEQDGHDTSISFADVEETDIQEPTPDNEYIDVPAPPTIAESPPAESFQPESFALSSSPPRMPSPTPSTSTTPSLPAAKRRRLNSSMTATNKLMRPFKSPLKLNNALHNTSTANRESPQKYPPSTPPQKTTIPYTPLPRLHKPSEDIETVTKPINIPAILPQRSAKSSIKSNNPPFRSSLKKTSKLNLSGPASLSTKDPYILSLEQKLSQLRNSVRTAKQALEESSQALKIEQSGEDDKLEELILKWRQAAQNAADRMFSGAEQRFQRMGGMAGYRDRQKRSRSGGGWGFADEDPEEGLTEEQKEARRLAMYEAGFDEMSELEKQQNETKDTVKDDGDHFTMDMMLASLNIDIDIIGYDKQLQRLDSMTYYILLGPLFPLTQRRRFFSAL</sequence>
<feature type="compositionally biased region" description="Low complexity" evidence="2">
    <location>
        <begin position="14"/>
        <end position="24"/>
    </location>
</feature>
<gene>
    <name evidence="3" type="ORF">DFL_005126</name>
</gene>
<dbReference type="GeneID" id="93587437"/>
<organism evidence="3 4">
    <name type="scientific">Arthrobotrys flagrans</name>
    <name type="common">Nematode-trapping fungus</name>
    <name type="synonym">Trichothecium flagrans</name>
    <dbReference type="NCBI Taxonomy" id="97331"/>
    <lineage>
        <taxon>Eukaryota</taxon>
        <taxon>Fungi</taxon>
        <taxon>Dikarya</taxon>
        <taxon>Ascomycota</taxon>
        <taxon>Pezizomycotina</taxon>
        <taxon>Orbiliomycetes</taxon>
        <taxon>Orbiliales</taxon>
        <taxon>Orbiliaceae</taxon>
        <taxon>Arthrobotrys</taxon>
    </lineage>
</organism>
<dbReference type="RefSeq" id="XP_067492417.1">
    <property type="nucleotide sequence ID" value="XM_067634339.1"/>
</dbReference>
<dbReference type="PANTHER" id="PTHR28527">
    <property type="entry name" value="MATING-TYPE SWITCHING PROTEIN SWI2-RELATED"/>
    <property type="match status" value="1"/>
</dbReference>
<feature type="region of interest" description="Disordered" evidence="2">
    <location>
        <begin position="159"/>
        <end position="298"/>
    </location>
</feature>
<dbReference type="EMBL" id="SAEB01000006">
    <property type="protein sequence ID" value="RVD86873.1"/>
    <property type="molecule type" value="Genomic_DNA"/>
</dbReference>
<keyword evidence="1" id="KW-0175">Coiled coil</keyword>
<feature type="region of interest" description="Disordered" evidence="2">
    <location>
        <begin position="319"/>
        <end position="348"/>
    </location>
</feature>
<dbReference type="VEuPathDB" id="FungiDB:DFL_005126"/>
<evidence type="ECO:0000256" key="1">
    <source>
        <dbReference type="SAM" id="Coils"/>
    </source>
</evidence>
<evidence type="ECO:0000256" key="2">
    <source>
        <dbReference type="SAM" id="MobiDB-lite"/>
    </source>
</evidence>
<dbReference type="GO" id="GO:0006310">
    <property type="term" value="P:DNA recombination"/>
    <property type="evidence" value="ECO:0007669"/>
    <property type="project" value="TreeGrafter"/>
</dbReference>